<dbReference type="KEGG" id="avu:BK816_08155"/>
<dbReference type="GO" id="GO:0000976">
    <property type="term" value="F:transcription cis-regulatory region binding"/>
    <property type="evidence" value="ECO:0007669"/>
    <property type="project" value="TreeGrafter"/>
</dbReference>
<organism evidence="7 8">
    <name type="scientific">Boudabousia tangfeifanii</name>
    <dbReference type="NCBI Taxonomy" id="1912795"/>
    <lineage>
        <taxon>Bacteria</taxon>
        <taxon>Bacillati</taxon>
        <taxon>Actinomycetota</taxon>
        <taxon>Actinomycetes</taxon>
        <taxon>Actinomycetales</taxon>
        <taxon>Actinomycetaceae</taxon>
        <taxon>Boudabousia</taxon>
    </lineage>
</organism>
<protein>
    <recommendedName>
        <fullName evidence="6">HTH tetR-type domain-containing protein</fullName>
    </recommendedName>
</protein>
<feature type="region of interest" description="Disordered" evidence="5">
    <location>
        <begin position="157"/>
        <end position="178"/>
    </location>
</feature>
<dbReference type="Pfam" id="PF00440">
    <property type="entry name" value="TetR_N"/>
    <property type="match status" value="1"/>
</dbReference>
<name>A0A1D9MMN9_9ACTO</name>
<dbReference type="SUPFAM" id="SSF46689">
    <property type="entry name" value="Homeodomain-like"/>
    <property type="match status" value="1"/>
</dbReference>
<feature type="domain" description="HTH tetR-type" evidence="6">
    <location>
        <begin position="20"/>
        <end position="80"/>
    </location>
</feature>
<evidence type="ECO:0000313" key="8">
    <source>
        <dbReference type="Proteomes" id="UP000176288"/>
    </source>
</evidence>
<feature type="DNA-binding region" description="H-T-H motif" evidence="4">
    <location>
        <begin position="43"/>
        <end position="62"/>
    </location>
</feature>
<reference evidence="7 8" key="1">
    <citation type="submission" date="2016-10" db="EMBL/GenBank/DDBJ databases">
        <title>Actinomyces aegypiusis sp. nov., isolated from the Aegypius monachus in Qinghai Tibet Plateau China.</title>
        <authorList>
            <person name="Wang Y."/>
        </authorList>
    </citation>
    <scope>NUCLEOTIDE SEQUENCE [LARGE SCALE GENOMIC DNA]</scope>
    <source>
        <strain evidence="7 8">VUL4_3</strain>
    </source>
</reference>
<evidence type="ECO:0000256" key="3">
    <source>
        <dbReference type="ARBA" id="ARBA00023163"/>
    </source>
</evidence>
<keyword evidence="3" id="KW-0804">Transcription</keyword>
<proteinExistence type="predicted"/>
<dbReference type="STRING" id="1912795.BK816_08155"/>
<evidence type="ECO:0000256" key="1">
    <source>
        <dbReference type="ARBA" id="ARBA00023015"/>
    </source>
</evidence>
<gene>
    <name evidence="7" type="ORF">BK816_08155</name>
</gene>
<evidence type="ECO:0000256" key="4">
    <source>
        <dbReference type="PROSITE-ProRule" id="PRU00335"/>
    </source>
</evidence>
<dbReference type="Proteomes" id="UP000176288">
    <property type="component" value="Chromosome"/>
</dbReference>
<sequence length="232" mass="25304">MVDLPEGDLPDGSLRQKKKADKKRRIEAAARELFATKGFDHVTTSELAAKAEVGVGTLFRYAGSKAELLVTLMNESLNQGTEQALKMADRDTDPTEAIMALLSPLADECLAHYDNVMAYQREVLYGTGEKRDETIGRITGLETVIVEILRRTLNVSPQDLPAEGDLGPAETQPKPATETDDKLQLLAHAIAATVHLDIVRAGLGSNEVADLPQTIRKNLRFLLSNWQVSAGK</sequence>
<dbReference type="EMBL" id="CP017812">
    <property type="protein sequence ID" value="AOZ73554.1"/>
    <property type="molecule type" value="Genomic_DNA"/>
</dbReference>
<evidence type="ECO:0000313" key="7">
    <source>
        <dbReference type="EMBL" id="AOZ73554.1"/>
    </source>
</evidence>
<dbReference type="PANTHER" id="PTHR30055:SF234">
    <property type="entry name" value="HTH-TYPE TRANSCRIPTIONAL REGULATOR BETI"/>
    <property type="match status" value="1"/>
</dbReference>
<dbReference type="GO" id="GO:0003700">
    <property type="term" value="F:DNA-binding transcription factor activity"/>
    <property type="evidence" value="ECO:0007669"/>
    <property type="project" value="TreeGrafter"/>
</dbReference>
<dbReference type="AlphaFoldDB" id="A0A1D9MMN9"/>
<dbReference type="InterPro" id="IPR050109">
    <property type="entry name" value="HTH-type_TetR-like_transc_reg"/>
</dbReference>
<dbReference type="PROSITE" id="PS50977">
    <property type="entry name" value="HTH_TETR_2"/>
    <property type="match status" value="1"/>
</dbReference>
<keyword evidence="2 4" id="KW-0238">DNA-binding</keyword>
<keyword evidence="8" id="KW-1185">Reference proteome</keyword>
<accession>A0A1D9MMN9</accession>
<dbReference type="InterPro" id="IPR009057">
    <property type="entry name" value="Homeodomain-like_sf"/>
</dbReference>
<feature type="region of interest" description="Disordered" evidence="5">
    <location>
        <begin position="1"/>
        <end position="21"/>
    </location>
</feature>
<evidence type="ECO:0000259" key="6">
    <source>
        <dbReference type="PROSITE" id="PS50977"/>
    </source>
</evidence>
<dbReference type="PRINTS" id="PR00455">
    <property type="entry name" value="HTHTETR"/>
</dbReference>
<dbReference type="PANTHER" id="PTHR30055">
    <property type="entry name" value="HTH-TYPE TRANSCRIPTIONAL REGULATOR RUTR"/>
    <property type="match status" value="1"/>
</dbReference>
<evidence type="ECO:0000256" key="2">
    <source>
        <dbReference type="ARBA" id="ARBA00023125"/>
    </source>
</evidence>
<dbReference type="Gene3D" id="1.10.357.10">
    <property type="entry name" value="Tetracycline Repressor, domain 2"/>
    <property type="match status" value="1"/>
</dbReference>
<evidence type="ECO:0000256" key="5">
    <source>
        <dbReference type="SAM" id="MobiDB-lite"/>
    </source>
</evidence>
<dbReference type="InterPro" id="IPR001647">
    <property type="entry name" value="HTH_TetR"/>
</dbReference>
<keyword evidence="1" id="KW-0805">Transcription regulation</keyword>